<evidence type="ECO:0000313" key="5">
    <source>
        <dbReference type="Proteomes" id="UP000676336"/>
    </source>
</evidence>
<dbReference type="InterPro" id="IPR017853">
    <property type="entry name" value="GH"/>
</dbReference>
<dbReference type="InterPro" id="IPR051822">
    <property type="entry name" value="Glycosyl_Hydrolase_84"/>
</dbReference>
<sequence length="87" mass="9959">MMYQFHIMSSKVISRRISVSHILSVNIVLQRRVTIWDNLNAKDYDQCRLCLGPFSGRSSNLSSRLSGMLSNPNCEFELNFIPLHTLG</sequence>
<dbReference type="Gene3D" id="3.20.20.80">
    <property type="entry name" value="Glycosidases"/>
    <property type="match status" value="1"/>
</dbReference>
<dbReference type="SUPFAM" id="SSF51445">
    <property type="entry name" value="(Trans)glycosidases"/>
    <property type="match status" value="1"/>
</dbReference>
<dbReference type="Pfam" id="PF07555">
    <property type="entry name" value="NAGidase"/>
    <property type="match status" value="1"/>
</dbReference>
<keyword evidence="1" id="KW-0378">Hydrolase</keyword>
<dbReference type="PANTHER" id="PTHR13170:SF16">
    <property type="entry name" value="PROTEIN O-GLCNACASE"/>
    <property type="match status" value="1"/>
</dbReference>
<feature type="non-terminal residue" evidence="4">
    <location>
        <position position="1"/>
    </location>
</feature>
<dbReference type="EMBL" id="CAJOBI010361244">
    <property type="protein sequence ID" value="CAF5226291.1"/>
    <property type="molecule type" value="Genomic_DNA"/>
</dbReference>
<evidence type="ECO:0000256" key="1">
    <source>
        <dbReference type="ARBA" id="ARBA00022801"/>
    </source>
</evidence>
<comment type="caution">
    <text evidence="4">The sequence shown here is derived from an EMBL/GenBank/DDBJ whole genome shotgun (WGS) entry which is preliminary data.</text>
</comment>
<evidence type="ECO:0000256" key="2">
    <source>
        <dbReference type="ARBA" id="ARBA00023295"/>
    </source>
</evidence>
<dbReference type="PANTHER" id="PTHR13170">
    <property type="entry name" value="O-GLCNACASE"/>
    <property type="match status" value="1"/>
</dbReference>
<dbReference type="AlphaFoldDB" id="A0A8S3K232"/>
<accession>A0A8S3K232</accession>
<feature type="domain" description="GH84" evidence="3">
    <location>
        <begin position="1"/>
        <end position="87"/>
    </location>
</feature>
<name>A0A8S3K232_9BILA</name>
<dbReference type="InterPro" id="IPR011496">
    <property type="entry name" value="O-GlcNAcase_cat"/>
</dbReference>
<dbReference type="GO" id="GO:0016231">
    <property type="term" value="F:beta-N-acetylglucosaminidase activity"/>
    <property type="evidence" value="ECO:0007669"/>
    <property type="project" value="TreeGrafter"/>
</dbReference>
<evidence type="ECO:0000313" key="4">
    <source>
        <dbReference type="EMBL" id="CAF5226291.1"/>
    </source>
</evidence>
<dbReference type="Proteomes" id="UP000676336">
    <property type="component" value="Unassembled WGS sequence"/>
</dbReference>
<gene>
    <name evidence="4" type="ORF">SMN809_LOCUS84724</name>
</gene>
<evidence type="ECO:0000259" key="3">
    <source>
        <dbReference type="PROSITE" id="PS52009"/>
    </source>
</evidence>
<organism evidence="4 5">
    <name type="scientific">Rotaria magnacalcarata</name>
    <dbReference type="NCBI Taxonomy" id="392030"/>
    <lineage>
        <taxon>Eukaryota</taxon>
        <taxon>Metazoa</taxon>
        <taxon>Spiralia</taxon>
        <taxon>Gnathifera</taxon>
        <taxon>Rotifera</taxon>
        <taxon>Eurotatoria</taxon>
        <taxon>Bdelloidea</taxon>
        <taxon>Philodinida</taxon>
        <taxon>Philodinidae</taxon>
        <taxon>Rotaria</taxon>
    </lineage>
</organism>
<proteinExistence type="predicted"/>
<keyword evidence="2" id="KW-0326">Glycosidase</keyword>
<dbReference type="PROSITE" id="PS52009">
    <property type="entry name" value="GH84"/>
    <property type="match status" value="1"/>
</dbReference>
<reference evidence="4" key="1">
    <citation type="submission" date="2021-02" db="EMBL/GenBank/DDBJ databases">
        <authorList>
            <person name="Nowell W R."/>
        </authorList>
    </citation>
    <scope>NUCLEOTIDE SEQUENCE</scope>
</reference>
<dbReference type="GO" id="GO:0009100">
    <property type="term" value="P:glycoprotein metabolic process"/>
    <property type="evidence" value="ECO:0007669"/>
    <property type="project" value="TreeGrafter"/>
</dbReference>
<protein>
    <recommendedName>
        <fullName evidence="3">GH84 domain-containing protein</fullName>
    </recommendedName>
</protein>